<protein>
    <submittedName>
        <fullName evidence="1">Transposase</fullName>
    </submittedName>
</protein>
<dbReference type="InterPro" id="IPR009057">
    <property type="entry name" value="Homeodomain-like_sf"/>
</dbReference>
<comment type="caution">
    <text evidence="1">The sequence shown here is derived from an EMBL/GenBank/DDBJ whole genome shotgun (WGS) entry which is preliminary data.</text>
</comment>
<name>A0A369TMQ6_9RHOB</name>
<evidence type="ECO:0000313" key="1">
    <source>
        <dbReference type="EMBL" id="RDD65974.1"/>
    </source>
</evidence>
<accession>A0A369TMQ6</accession>
<dbReference type="AlphaFoldDB" id="A0A369TMQ6"/>
<dbReference type="OrthoDB" id="9803878at2"/>
<dbReference type="RefSeq" id="WP_114511250.1">
    <property type="nucleotide sequence ID" value="NZ_QPMK01000008.1"/>
</dbReference>
<keyword evidence="2" id="KW-1185">Reference proteome</keyword>
<reference evidence="1 2" key="1">
    <citation type="submission" date="2018-07" db="EMBL/GenBank/DDBJ databases">
        <title>Thalassococcus profundi sp. nov., a marine bacterium isolated from deep seawater of Okinawa Trough.</title>
        <authorList>
            <person name="Yu M."/>
        </authorList>
    </citation>
    <scope>NUCLEOTIDE SEQUENCE [LARGE SCALE GENOMIC DNA]</scope>
    <source>
        <strain evidence="1 2">WRAS1</strain>
    </source>
</reference>
<dbReference type="EMBL" id="QPMK01000008">
    <property type="protein sequence ID" value="RDD65974.1"/>
    <property type="molecule type" value="Genomic_DNA"/>
</dbReference>
<dbReference type="Proteomes" id="UP000253977">
    <property type="component" value="Unassembled WGS sequence"/>
</dbReference>
<organism evidence="1 2">
    <name type="scientific">Thalassococcus profundi</name>
    <dbReference type="NCBI Taxonomy" id="2282382"/>
    <lineage>
        <taxon>Bacteria</taxon>
        <taxon>Pseudomonadati</taxon>
        <taxon>Pseudomonadota</taxon>
        <taxon>Alphaproteobacteria</taxon>
        <taxon>Rhodobacterales</taxon>
        <taxon>Roseobacteraceae</taxon>
        <taxon>Thalassococcus</taxon>
    </lineage>
</organism>
<sequence>MGTRNYSDEFKSDPVHQIEVRGHPVRKVSRCLAVGTYSLYKWPKQFGEPVTKLGVHQTRIYTWERQAPAGMSGVFSGKATEKEGEIEKLHARIGQFVMERDFLAKASGR</sequence>
<dbReference type="SUPFAM" id="SSF46689">
    <property type="entry name" value="Homeodomain-like"/>
    <property type="match status" value="1"/>
</dbReference>
<evidence type="ECO:0000313" key="2">
    <source>
        <dbReference type="Proteomes" id="UP000253977"/>
    </source>
</evidence>
<gene>
    <name evidence="1" type="ORF">DU478_12210</name>
</gene>
<proteinExistence type="predicted"/>